<reference evidence="1" key="1">
    <citation type="submission" date="2016-07" db="EMBL/GenBank/DDBJ databases">
        <authorList>
            <person name="Bretaudeau A."/>
        </authorList>
    </citation>
    <scope>NUCLEOTIDE SEQUENCE</scope>
    <source>
        <strain evidence="1">Rice</strain>
        <tissue evidence="1">Whole body</tissue>
    </source>
</reference>
<name>A0A2H1VMH8_SPOFR</name>
<organism evidence="1">
    <name type="scientific">Spodoptera frugiperda</name>
    <name type="common">Fall armyworm</name>
    <dbReference type="NCBI Taxonomy" id="7108"/>
    <lineage>
        <taxon>Eukaryota</taxon>
        <taxon>Metazoa</taxon>
        <taxon>Ecdysozoa</taxon>
        <taxon>Arthropoda</taxon>
        <taxon>Hexapoda</taxon>
        <taxon>Insecta</taxon>
        <taxon>Pterygota</taxon>
        <taxon>Neoptera</taxon>
        <taxon>Endopterygota</taxon>
        <taxon>Lepidoptera</taxon>
        <taxon>Glossata</taxon>
        <taxon>Ditrysia</taxon>
        <taxon>Noctuoidea</taxon>
        <taxon>Noctuidae</taxon>
        <taxon>Amphipyrinae</taxon>
        <taxon>Spodoptera</taxon>
    </lineage>
</organism>
<dbReference type="AlphaFoldDB" id="A0A2H1VMH8"/>
<gene>
    <name evidence="1" type="ORF">SFRICE_014221</name>
</gene>
<accession>A0A2H1VMH8</accession>
<dbReference type="EMBL" id="ODYU01003350">
    <property type="protein sequence ID" value="SOQ41996.1"/>
    <property type="molecule type" value="Genomic_DNA"/>
</dbReference>
<sequence>MDVMEDIYMQEFVPVNELTDRLIVSDYHRRWIPETSVLGVRNLRVVRKSGIGKRGIGPHTHNDTQRKCCFTSVVCEAVVLRSSRPIRAEAWLSHT</sequence>
<protein>
    <submittedName>
        <fullName evidence="1">SFRICE_014221</fullName>
    </submittedName>
</protein>
<proteinExistence type="predicted"/>
<evidence type="ECO:0000313" key="1">
    <source>
        <dbReference type="EMBL" id="SOQ41996.1"/>
    </source>
</evidence>